<feature type="non-terminal residue" evidence="6">
    <location>
        <position position="157"/>
    </location>
</feature>
<evidence type="ECO:0000256" key="2">
    <source>
        <dbReference type="ARBA" id="ARBA00015736"/>
    </source>
</evidence>
<evidence type="ECO:0000256" key="3">
    <source>
        <dbReference type="ARBA" id="ARBA00022707"/>
    </source>
</evidence>
<evidence type="ECO:0000313" key="6">
    <source>
        <dbReference type="EMBL" id="GMH52267.1"/>
    </source>
</evidence>
<dbReference type="AlphaFoldDB" id="A0A9W6ZJ56"/>
<evidence type="ECO:0000256" key="4">
    <source>
        <dbReference type="ARBA" id="ARBA00023288"/>
    </source>
</evidence>
<dbReference type="PANTHER" id="PTHR12895:SF9">
    <property type="entry name" value="DYMECLIN"/>
    <property type="match status" value="1"/>
</dbReference>
<dbReference type="GO" id="GO:0007030">
    <property type="term" value="P:Golgi organization"/>
    <property type="evidence" value="ECO:0007669"/>
    <property type="project" value="TreeGrafter"/>
</dbReference>
<dbReference type="OrthoDB" id="44990at2759"/>
<dbReference type="Proteomes" id="UP001165082">
    <property type="component" value="Unassembled WGS sequence"/>
</dbReference>
<dbReference type="GO" id="GO:0005794">
    <property type="term" value="C:Golgi apparatus"/>
    <property type="evidence" value="ECO:0007669"/>
    <property type="project" value="TreeGrafter"/>
</dbReference>
<dbReference type="PANTHER" id="PTHR12895">
    <property type="entry name" value="DYMECLIN"/>
    <property type="match status" value="1"/>
</dbReference>
<gene>
    <name evidence="6" type="ORF">TrRE_jg10176</name>
</gene>
<keyword evidence="7" id="KW-1185">Reference proteome</keyword>
<keyword evidence="5" id="KW-0732">Signal</keyword>
<protein>
    <recommendedName>
        <fullName evidence="2">Dymeclin</fullName>
    </recommendedName>
</protein>
<feature type="signal peptide" evidence="5">
    <location>
        <begin position="1"/>
        <end position="24"/>
    </location>
</feature>
<comment type="similarity">
    <text evidence="1">Belongs to the dymeclin family.</text>
</comment>
<keyword evidence="4" id="KW-0449">Lipoprotein</keyword>
<dbReference type="Pfam" id="PF09742">
    <property type="entry name" value="Dymeclin"/>
    <property type="match status" value="1"/>
</dbReference>
<evidence type="ECO:0000313" key="7">
    <source>
        <dbReference type="Proteomes" id="UP001165082"/>
    </source>
</evidence>
<proteinExistence type="inferred from homology"/>
<dbReference type="InterPro" id="IPR019142">
    <property type="entry name" value="Dymeclin"/>
</dbReference>
<dbReference type="EMBL" id="BRXZ01003311">
    <property type="protein sequence ID" value="GMH52267.1"/>
    <property type="molecule type" value="Genomic_DNA"/>
</dbReference>
<reference evidence="6" key="1">
    <citation type="submission" date="2022-07" db="EMBL/GenBank/DDBJ databases">
        <title>Genome analysis of Parmales, a sister group of diatoms, reveals the evolutionary specialization of diatoms from phago-mixotrophs to photoautotrophs.</title>
        <authorList>
            <person name="Ban H."/>
            <person name="Sato S."/>
            <person name="Yoshikawa S."/>
            <person name="Kazumasa Y."/>
            <person name="Nakamura Y."/>
            <person name="Ichinomiya M."/>
            <person name="Saitoh K."/>
            <person name="Sato N."/>
            <person name="Blanc-Mathieu R."/>
            <person name="Endo H."/>
            <person name="Kuwata A."/>
            <person name="Ogata H."/>
        </authorList>
    </citation>
    <scope>NUCLEOTIDE SEQUENCE</scope>
</reference>
<organism evidence="6 7">
    <name type="scientific">Triparma retinervis</name>
    <dbReference type="NCBI Taxonomy" id="2557542"/>
    <lineage>
        <taxon>Eukaryota</taxon>
        <taxon>Sar</taxon>
        <taxon>Stramenopiles</taxon>
        <taxon>Ochrophyta</taxon>
        <taxon>Bolidophyceae</taxon>
        <taxon>Parmales</taxon>
        <taxon>Triparmaceae</taxon>
        <taxon>Triparma</taxon>
    </lineage>
</organism>
<sequence length="157" mass="17664">LFLIFTSPTMSESTLLLLYLLTTASKSFDSHVKSRTDLDKIVRPILRCIYAATSRSPPPSSPLLSRGRGQLYACVIMLLQWSSEYGFCTDLFARTFLPEVPWYRERRLRGASGGGLLVLVAARLVTMNLNRMNDGYLLGNTLAVVSNVRHHVRNLEE</sequence>
<feature type="non-terminal residue" evidence="6">
    <location>
        <position position="1"/>
    </location>
</feature>
<evidence type="ECO:0000256" key="5">
    <source>
        <dbReference type="SAM" id="SignalP"/>
    </source>
</evidence>
<evidence type="ECO:0000256" key="1">
    <source>
        <dbReference type="ARBA" id="ARBA00010603"/>
    </source>
</evidence>
<keyword evidence="3" id="KW-0519">Myristate</keyword>
<feature type="chain" id="PRO_5040983558" description="Dymeclin" evidence="5">
    <location>
        <begin position="25"/>
        <end position="157"/>
    </location>
</feature>
<comment type="caution">
    <text evidence="6">The sequence shown here is derived from an EMBL/GenBank/DDBJ whole genome shotgun (WGS) entry which is preliminary data.</text>
</comment>
<accession>A0A9W6ZJ56</accession>
<name>A0A9W6ZJ56_9STRA</name>